<dbReference type="GO" id="GO:0140359">
    <property type="term" value="F:ABC-type transporter activity"/>
    <property type="evidence" value="ECO:0007669"/>
    <property type="project" value="InterPro"/>
</dbReference>
<feature type="compositionally biased region" description="Basic and acidic residues" evidence="10">
    <location>
        <begin position="1081"/>
        <end position="1094"/>
    </location>
</feature>
<dbReference type="InterPro" id="IPR050173">
    <property type="entry name" value="ABC_transporter_C-like"/>
</dbReference>
<sequence>MLVFALEHLHKASTAPVPPWVPSLVVALGSTALALALAVSHPPTRSPIQLPPDDDHDAGTDALALPPNLEQDDEADPHHFYPRLRLRKLATSALVVTLLAIELFKAAWQATVLGTPRWTVWIERLSPVVLWGTASVVSLVSLPLSNSRRSIDLHWRFTISLFALATAALFLSLVRFVLPRSTGWSFLPPRTLPSNIYTAQLALVITTSILTLAAFLLSGTTPRCAPLVNPATGQPVVALPSSSPLTYLLFDWITPVLHACYASDSIDAESLPALAAADRAHNLWEGIRRSGGLMASAPRGWNRLLYRLCVVNRRLFAWQMALSVVNAVLYYSSAFFLQKLVGFLEARGTDQAQTLQWAYVYVIGLFAGIVIESLVSGQLWFVSNSLLATRIRVQLNTLIFDKTLKRKDVANVSNNASGGKTSASSAAPSSAGGSGSGSGDDEGDDEDEKDTTFNTKTSLTNLFAIDAERVADFSIWVFSLWDSPIEILIGTIFLYSLLGYASLIGISVAVLFLPLNKWAASQFTTTQDRLMGARDRRVSLMNEVLGSIRFIKFMAFERPFEDRILKARADEIRELRWSLILEVAFQGIYSISPILCVLVSFWAYTSPLLMGKELTPSTAFTALSVWNELRFALNVIPDVIVSLFQCLVSLRRIDAYLDTPEVELVTAPSACDDDATPQRIAFEKATVTFPQDRRDVDDAENEAEGNGEPRAKPFELQDVEVEFPRGELSLICGRLGSGKTLMLLSLLGEVDVLSGSVSCPRSSPSAIALPSLSWESLLAPDGSNWVSPAHVAFVPQQAWLQNASVRDNVVFGLPFREERYRATLEACSLVGDLEILEDGDATEIGEKGINLSGGQKARVSLARAVYSRASVLLLDDVLSAVDAHTAAHIYEHCLKGPLLEGRTVILVSHHVQLTAQGAAYVVQLANGRVAFQGTGAEFMESDGFKAIAGGDGGAAAADDALPSSPTKPSETVSLPAAPSKPRPKQANLASAAAAVTPAAGPAKLRNKTFAQVVAQSKRDGTPASSADVTSASEVGSDDDDDESDSDPQIDKPGGAAEEVSAAAAAAGADGDAGGAQNKKATPADERKPRKLVEDETRAVGKVSADVWKLYLGLMGGVGFWLAFVGTFGGAKLSDVAQTWWLGKWSGSYEDPNGPAHSTNYYLALYSALSILAVLISTLQWLVLYTGTLRASGRLHQMLLHSVLRAPLRWFDSQALGRIQNRFSKDLEGVDASLPDNFGRSLMYGLGVLTTLAVISTTSPAFLLMFAVIALGYLHYARLFSHSAREFRRLDSVSKSPLFSIYGEAIQGVAVIRAFGSSARFMALMLERASTNVTFFYYLWGTNRWLSMRYSLLSAIVVALTGYVLIAAGDKIDAPLAGFTLTFALNISNEILFLVRRYTQLELSLVGVERLKAYSEIEQEAPEIIEPRPPAHWPQGNIDVQNLSIRYADDLPDVLHSLNFSIKAGERVGVVGATGSGKSTFMQACFRFVEAHEGKIVIDGLDISKIGLLDLRSRLTIVPQDPVILSGSLRSTLDMFEQYDDAEIFDALRRVHLIREGERPDDQEAGANRSAFWNLDSQVAEGGTNYSTGQRQLLCMARALLKRNKVLLLDEATASTDYLTDELITQTIRQEFADSTLLVIAHRLRSVIDFDRVLLLERGELVEFDSPAKLLEDPSSRFYALCRATGRRELTILKKMAQGRARVTHKPRKLVRRSTTSRTVKPGDGEETNGAAA</sequence>
<dbReference type="SMART" id="SM00382">
    <property type="entry name" value="AAA"/>
    <property type="match status" value="2"/>
</dbReference>
<feature type="compositionally biased region" description="Acidic residues" evidence="10">
    <location>
        <begin position="439"/>
        <end position="449"/>
    </location>
</feature>
<dbReference type="SUPFAM" id="SSF90123">
    <property type="entry name" value="ABC transporter transmembrane region"/>
    <property type="match status" value="2"/>
</dbReference>
<organism evidence="14 15">
    <name type="scientific">Rhodotorula diobovata</name>
    <dbReference type="NCBI Taxonomy" id="5288"/>
    <lineage>
        <taxon>Eukaryota</taxon>
        <taxon>Fungi</taxon>
        <taxon>Dikarya</taxon>
        <taxon>Basidiomycota</taxon>
        <taxon>Pucciniomycotina</taxon>
        <taxon>Microbotryomycetes</taxon>
        <taxon>Sporidiobolales</taxon>
        <taxon>Sporidiobolaceae</taxon>
        <taxon>Rhodotorula</taxon>
    </lineage>
</organism>
<keyword evidence="15" id="KW-1185">Reference proteome</keyword>
<dbReference type="PROSITE" id="PS50929">
    <property type="entry name" value="ABC_TM1F"/>
    <property type="match status" value="2"/>
</dbReference>
<dbReference type="Gene3D" id="3.40.50.300">
    <property type="entry name" value="P-loop containing nucleotide triphosphate hydrolases"/>
    <property type="match status" value="2"/>
</dbReference>
<keyword evidence="6" id="KW-0067">ATP-binding</keyword>
<evidence type="ECO:0000256" key="3">
    <source>
        <dbReference type="ARBA" id="ARBA00022692"/>
    </source>
</evidence>
<keyword evidence="7 11" id="KW-1133">Transmembrane helix</keyword>
<keyword evidence="9" id="KW-0325">Glycoprotein</keyword>
<proteinExistence type="predicted"/>
<feature type="domain" description="ABC transmembrane type-1" evidence="13">
    <location>
        <begin position="1132"/>
        <end position="1402"/>
    </location>
</feature>
<evidence type="ECO:0000256" key="8">
    <source>
        <dbReference type="ARBA" id="ARBA00023136"/>
    </source>
</evidence>
<feature type="transmembrane region" description="Helical" evidence="11">
    <location>
        <begin position="487"/>
        <end position="513"/>
    </location>
</feature>
<dbReference type="EMBL" id="SOZI01000017">
    <property type="protein sequence ID" value="TNY23007.1"/>
    <property type="molecule type" value="Genomic_DNA"/>
</dbReference>
<dbReference type="SUPFAM" id="SSF52540">
    <property type="entry name" value="P-loop containing nucleoside triphosphate hydrolases"/>
    <property type="match status" value="2"/>
</dbReference>
<dbReference type="FunFam" id="1.20.1560.10:FF:000013">
    <property type="entry name" value="ABC transporter C family member 2"/>
    <property type="match status" value="1"/>
</dbReference>
<evidence type="ECO:0000256" key="6">
    <source>
        <dbReference type="ARBA" id="ARBA00022840"/>
    </source>
</evidence>
<accession>A0A5C5G1M3</accession>
<feature type="transmembrane region" description="Helical" evidence="11">
    <location>
        <begin position="315"/>
        <end position="337"/>
    </location>
</feature>
<dbReference type="STRING" id="5288.A0A5C5G1M3"/>
<dbReference type="InterPro" id="IPR003439">
    <property type="entry name" value="ABC_transporter-like_ATP-bd"/>
</dbReference>
<dbReference type="FunFam" id="3.40.50.300:FF:001354">
    <property type="entry name" value="ATP-binding cassette (ABC) transporter, putative"/>
    <property type="match status" value="1"/>
</dbReference>
<dbReference type="FunFam" id="3.40.50.300:FF:000825">
    <property type="entry name" value="ABC bile acid transporter"/>
    <property type="match status" value="1"/>
</dbReference>
<feature type="transmembrane region" description="Helical" evidence="11">
    <location>
        <begin position="1160"/>
        <end position="1183"/>
    </location>
</feature>
<dbReference type="PROSITE" id="PS00211">
    <property type="entry name" value="ABC_TRANSPORTER_1"/>
    <property type="match status" value="1"/>
</dbReference>
<feature type="transmembrane region" description="Helical" evidence="11">
    <location>
        <begin position="1373"/>
        <end position="1394"/>
    </location>
</feature>
<keyword evidence="2" id="KW-0813">Transport</keyword>
<feature type="transmembrane region" description="Helical" evidence="11">
    <location>
        <begin position="1349"/>
        <end position="1367"/>
    </location>
</feature>
<gene>
    <name evidence="14" type="ORF">DMC30DRAFT_414607</name>
</gene>
<feature type="compositionally biased region" description="Polar residues" evidence="10">
    <location>
        <begin position="963"/>
        <end position="972"/>
    </location>
</feature>
<feature type="transmembrane region" description="Helical" evidence="11">
    <location>
        <begin position="20"/>
        <end position="39"/>
    </location>
</feature>
<feature type="compositionally biased region" description="Polar residues" evidence="10">
    <location>
        <begin position="1022"/>
        <end position="1033"/>
    </location>
</feature>
<feature type="transmembrane region" description="Helical" evidence="11">
    <location>
        <begin position="157"/>
        <end position="177"/>
    </location>
</feature>
<dbReference type="GO" id="GO:0005524">
    <property type="term" value="F:ATP binding"/>
    <property type="evidence" value="ECO:0007669"/>
    <property type="project" value="UniProtKB-KW"/>
</dbReference>
<evidence type="ECO:0000256" key="4">
    <source>
        <dbReference type="ARBA" id="ARBA00022737"/>
    </source>
</evidence>
<dbReference type="GO" id="GO:0000329">
    <property type="term" value="C:fungal-type vacuole membrane"/>
    <property type="evidence" value="ECO:0007669"/>
    <property type="project" value="TreeGrafter"/>
</dbReference>
<feature type="region of interest" description="Disordered" evidence="10">
    <location>
        <begin position="1703"/>
        <end position="1732"/>
    </location>
</feature>
<dbReference type="PANTHER" id="PTHR24223:SF353">
    <property type="entry name" value="ABC TRANSPORTER ATP-BINDING PROTEIN_PERMEASE VMR1-RELATED"/>
    <property type="match status" value="1"/>
</dbReference>
<evidence type="ECO:0008006" key="16">
    <source>
        <dbReference type="Google" id="ProtNLM"/>
    </source>
</evidence>
<dbReference type="InterPro" id="IPR036640">
    <property type="entry name" value="ABC1_TM_sf"/>
</dbReference>
<dbReference type="PANTHER" id="PTHR24223">
    <property type="entry name" value="ATP-BINDING CASSETTE SUB-FAMILY C"/>
    <property type="match status" value="1"/>
</dbReference>
<evidence type="ECO:0000256" key="7">
    <source>
        <dbReference type="ARBA" id="ARBA00022989"/>
    </source>
</evidence>
<feature type="transmembrane region" description="Helical" evidence="11">
    <location>
        <begin position="583"/>
        <end position="604"/>
    </location>
</feature>
<evidence type="ECO:0000256" key="1">
    <source>
        <dbReference type="ARBA" id="ARBA00004141"/>
    </source>
</evidence>
<feature type="compositionally biased region" description="Low complexity" evidence="10">
    <location>
        <begin position="1053"/>
        <end position="1069"/>
    </location>
</feature>
<dbReference type="Gene3D" id="1.20.1560.10">
    <property type="entry name" value="ABC transporter type 1, transmembrane domain"/>
    <property type="match status" value="2"/>
</dbReference>
<evidence type="ECO:0000256" key="5">
    <source>
        <dbReference type="ARBA" id="ARBA00022741"/>
    </source>
</evidence>
<name>A0A5C5G1M3_9BASI</name>
<dbReference type="OrthoDB" id="6500128at2759"/>
<feature type="transmembrane region" description="Helical" evidence="11">
    <location>
        <begin position="89"/>
        <end position="108"/>
    </location>
</feature>
<feature type="region of interest" description="Disordered" evidence="10">
    <location>
        <begin position="954"/>
        <end position="992"/>
    </location>
</feature>
<keyword evidence="3 11" id="KW-0812">Transmembrane</keyword>
<dbReference type="CDD" id="cd03244">
    <property type="entry name" value="ABCC_MRP_domain2"/>
    <property type="match status" value="1"/>
</dbReference>
<evidence type="ECO:0000256" key="9">
    <source>
        <dbReference type="ARBA" id="ARBA00023180"/>
    </source>
</evidence>
<feature type="domain" description="ABC transporter" evidence="12">
    <location>
        <begin position="1437"/>
        <end position="1682"/>
    </location>
</feature>
<reference evidence="14 15" key="1">
    <citation type="submission" date="2019-03" db="EMBL/GenBank/DDBJ databases">
        <title>Rhodosporidium diobovatum UCD-FST 08-225 genome sequencing, assembly, and annotation.</title>
        <authorList>
            <person name="Fakankun I.U."/>
            <person name="Fristensky B."/>
            <person name="Levin D.B."/>
        </authorList>
    </citation>
    <scope>NUCLEOTIDE SEQUENCE [LARGE SCALE GENOMIC DNA]</scope>
    <source>
        <strain evidence="14 15">UCD-FST 08-225</strain>
    </source>
</reference>
<feature type="region of interest" description="Disordered" evidence="10">
    <location>
        <begin position="46"/>
        <end position="74"/>
    </location>
</feature>
<feature type="transmembrane region" description="Helical" evidence="11">
    <location>
        <begin position="128"/>
        <end position="145"/>
    </location>
</feature>
<evidence type="ECO:0000259" key="12">
    <source>
        <dbReference type="PROSITE" id="PS50893"/>
    </source>
</evidence>
<dbReference type="CDD" id="cd03250">
    <property type="entry name" value="ABCC_MRP_domain1"/>
    <property type="match status" value="1"/>
</dbReference>
<evidence type="ECO:0000313" key="14">
    <source>
        <dbReference type="EMBL" id="TNY23007.1"/>
    </source>
</evidence>
<feature type="transmembrane region" description="Helical" evidence="11">
    <location>
        <begin position="197"/>
        <end position="217"/>
    </location>
</feature>
<evidence type="ECO:0000256" key="11">
    <source>
        <dbReference type="SAM" id="Phobius"/>
    </source>
</evidence>
<dbReference type="InterPro" id="IPR003593">
    <property type="entry name" value="AAA+_ATPase"/>
</dbReference>
<dbReference type="CDD" id="cd18596">
    <property type="entry name" value="ABC_6TM_VMR1_D1_like"/>
    <property type="match status" value="1"/>
</dbReference>
<dbReference type="Proteomes" id="UP000311382">
    <property type="component" value="Unassembled WGS sequence"/>
</dbReference>
<dbReference type="InterPro" id="IPR011527">
    <property type="entry name" value="ABC1_TM_dom"/>
</dbReference>
<dbReference type="InterPro" id="IPR027417">
    <property type="entry name" value="P-loop_NTPase"/>
</dbReference>
<feature type="compositionally biased region" description="Acidic residues" evidence="10">
    <location>
        <begin position="1035"/>
        <end position="1047"/>
    </location>
</feature>
<dbReference type="CDD" id="cd18604">
    <property type="entry name" value="ABC_6TM_VMR1_D2_like"/>
    <property type="match status" value="1"/>
</dbReference>
<feature type="transmembrane region" description="Helical" evidence="11">
    <location>
        <begin position="357"/>
        <end position="382"/>
    </location>
</feature>
<feature type="transmembrane region" description="Helical" evidence="11">
    <location>
        <begin position="1242"/>
        <end position="1275"/>
    </location>
</feature>
<feature type="domain" description="ABC transporter" evidence="12">
    <location>
        <begin position="694"/>
        <end position="951"/>
    </location>
</feature>
<comment type="caution">
    <text evidence="14">The sequence shown here is derived from an EMBL/GenBank/DDBJ whole genome shotgun (WGS) entry which is preliminary data.</text>
</comment>
<feature type="region of interest" description="Disordered" evidence="10">
    <location>
        <begin position="1013"/>
        <end position="1094"/>
    </location>
</feature>
<dbReference type="Pfam" id="PF00005">
    <property type="entry name" value="ABC_tran"/>
    <property type="match status" value="2"/>
</dbReference>
<dbReference type="GO" id="GO:0016887">
    <property type="term" value="F:ATP hydrolysis activity"/>
    <property type="evidence" value="ECO:0007669"/>
    <property type="project" value="InterPro"/>
</dbReference>
<feature type="region of interest" description="Disordered" evidence="10">
    <location>
        <begin position="415"/>
        <end position="452"/>
    </location>
</feature>
<evidence type="ECO:0000313" key="15">
    <source>
        <dbReference type="Proteomes" id="UP000311382"/>
    </source>
</evidence>
<dbReference type="InterPro" id="IPR017871">
    <property type="entry name" value="ABC_transporter-like_CS"/>
</dbReference>
<evidence type="ECO:0000256" key="2">
    <source>
        <dbReference type="ARBA" id="ARBA00022448"/>
    </source>
</evidence>
<feature type="compositionally biased region" description="Low complexity" evidence="10">
    <location>
        <begin position="416"/>
        <end position="431"/>
    </location>
</feature>
<protein>
    <recommendedName>
        <fullName evidence="16">ATP-binding cassette transporter</fullName>
    </recommendedName>
</protein>
<feature type="domain" description="ABC transmembrane type-1" evidence="13">
    <location>
        <begin position="320"/>
        <end position="645"/>
    </location>
</feature>
<comment type="subcellular location">
    <subcellularLocation>
        <location evidence="1">Membrane</location>
        <topology evidence="1">Multi-pass membrane protein</topology>
    </subcellularLocation>
</comment>
<keyword evidence="5" id="KW-0547">Nucleotide-binding</keyword>
<feature type="transmembrane region" description="Helical" evidence="11">
    <location>
        <begin position="1109"/>
        <end position="1130"/>
    </location>
</feature>
<dbReference type="Pfam" id="PF00664">
    <property type="entry name" value="ABC_membrane"/>
    <property type="match status" value="2"/>
</dbReference>
<evidence type="ECO:0000256" key="10">
    <source>
        <dbReference type="SAM" id="MobiDB-lite"/>
    </source>
</evidence>
<dbReference type="PROSITE" id="PS50893">
    <property type="entry name" value="ABC_TRANSPORTER_2"/>
    <property type="match status" value="2"/>
</dbReference>
<keyword evidence="4" id="KW-0677">Repeat</keyword>
<keyword evidence="8 11" id="KW-0472">Membrane</keyword>
<evidence type="ECO:0000259" key="13">
    <source>
        <dbReference type="PROSITE" id="PS50929"/>
    </source>
</evidence>